<feature type="non-terminal residue" evidence="1">
    <location>
        <position position="1"/>
    </location>
</feature>
<dbReference type="AlphaFoldDB" id="A0A0F9A1L4"/>
<gene>
    <name evidence="1" type="ORF">LCGC14_2626670</name>
</gene>
<comment type="caution">
    <text evidence="1">The sequence shown here is derived from an EMBL/GenBank/DDBJ whole genome shotgun (WGS) entry which is preliminary data.</text>
</comment>
<organism evidence="1">
    <name type="scientific">marine sediment metagenome</name>
    <dbReference type="NCBI Taxonomy" id="412755"/>
    <lineage>
        <taxon>unclassified sequences</taxon>
        <taxon>metagenomes</taxon>
        <taxon>ecological metagenomes</taxon>
    </lineage>
</organism>
<dbReference type="EMBL" id="LAZR01044953">
    <property type="protein sequence ID" value="KKL02059.1"/>
    <property type="molecule type" value="Genomic_DNA"/>
</dbReference>
<evidence type="ECO:0000313" key="1">
    <source>
        <dbReference type="EMBL" id="KKL02059.1"/>
    </source>
</evidence>
<protein>
    <submittedName>
        <fullName evidence="1">Uncharacterized protein</fullName>
    </submittedName>
</protein>
<accession>A0A0F9A1L4</accession>
<name>A0A0F9A1L4_9ZZZZ</name>
<proteinExistence type="predicted"/>
<reference evidence="1" key="1">
    <citation type="journal article" date="2015" name="Nature">
        <title>Complex archaea that bridge the gap between prokaryotes and eukaryotes.</title>
        <authorList>
            <person name="Spang A."/>
            <person name="Saw J.H."/>
            <person name="Jorgensen S.L."/>
            <person name="Zaremba-Niedzwiedzka K."/>
            <person name="Martijn J."/>
            <person name="Lind A.E."/>
            <person name="van Eijk R."/>
            <person name="Schleper C."/>
            <person name="Guy L."/>
            <person name="Ettema T.J."/>
        </authorList>
    </citation>
    <scope>NUCLEOTIDE SEQUENCE</scope>
</reference>
<sequence length="130" mass="14783">KELQKKTTTIGKLHDTYRENLQKGGLSSQMKGTSAQHNISSSPKVEETKLFVDSLKKFKSEIQGSNFENLIKNKAKAMDFDLKSFSFSILCKLLMLTKYVNNLVDNDFQKDLTKFVTLELANEKLSEVLT</sequence>